<protein>
    <submittedName>
        <fullName evidence="2">Uncharacterized protein</fullName>
    </submittedName>
</protein>
<evidence type="ECO:0000313" key="3">
    <source>
        <dbReference type="Proteomes" id="UP000660262"/>
    </source>
</evidence>
<reference evidence="2" key="1">
    <citation type="submission" date="2020-10" db="EMBL/GenBank/DDBJ databases">
        <title>Unveiling of a novel bifunctional photoreceptor, Dualchrome1, isolated from a cosmopolitan green alga.</title>
        <authorList>
            <person name="Suzuki S."/>
            <person name="Kawachi M."/>
        </authorList>
    </citation>
    <scope>NUCLEOTIDE SEQUENCE</scope>
    <source>
        <strain evidence="2">NIES 2893</strain>
    </source>
</reference>
<keyword evidence="3" id="KW-1185">Reference proteome</keyword>
<evidence type="ECO:0000256" key="1">
    <source>
        <dbReference type="SAM" id="Phobius"/>
    </source>
</evidence>
<dbReference type="OrthoDB" id="202063at2759"/>
<keyword evidence="1" id="KW-1133">Transmembrane helix</keyword>
<feature type="transmembrane region" description="Helical" evidence="1">
    <location>
        <begin position="38"/>
        <end position="57"/>
    </location>
</feature>
<accession>A0A830HY62</accession>
<organism evidence="2 3">
    <name type="scientific">Pycnococcus provasolii</name>
    <dbReference type="NCBI Taxonomy" id="41880"/>
    <lineage>
        <taxon>Eukaryota</taxon>
        <taxon>Viridiplantae</taxon>
        <taxon>Chlorophyta</taxon>
        <taxon>Pseudoscourfieldiophyceae</taxon>
        <taxon>Pseudoscourfieldiales</taxon>
        <taxon>Pycnococcaceae</taxon>
        <taxon>Pycnococcus</taxon>
    </lineage>
</organism>
<dbReference type="AlphaFoldDB" id="A0A830HY62"/>
<dbReference type="Proteomes" id="UP000660262">
    <property type="component" value="Unassembled WGS sequence"/>
</dbReference>
<keyword evidence="1" id="KW-0812">Transmembrane</keyword>
<evidence type="ECO:0000313" key="2">
    <source>
        <dbReference type="EMBL" id="GHP11703.1"/>
    </source>
</evidence>
<gene>
    <name evidence="2" type="ORF">PPROV_001043100</name>
</gene>
<proteinExistence type="predicted"/>
<feature type="transmembrane region" description="Helical" evidence="1">
    <location>
        <begin position="240"/>
        <end position="272"/>
    </location>
</feature>
<name>A0A830HY62_9CHLO</name>
<comment type="caution">
    <text evidence="2">The sequence shown here is derived from an EMBL/GenBank/DDBJ whole genome shotgun (WGS) entry which is preliminary data.</text>
</comment>
<keyword evidence="1" id="KW-0472">Membrane</keyword>
<dbReference type="EMBL" id="BNJQ01000036">
    <property type="protein sequence ID" value="GHP11703.1"/>
    <property type="molecule type" value="Genomic_DNA"/>
</dbReference>
<feature type="transmembrane region" description="Helical" evidence="1">
    <location>
        <begin position="201"/>
        <end position="225"/>
    </location>
</feature>
<sequence>MSQQHREVYAPPGPAARASSSLGLSFLSYVPTGPRARVFGSLWIFGLLSMLLLPAPFKVNESDMKQYNLLSESADVETLDSFSQARNALIRAENALYDVEVFFWRFRSPYNKLVPKRRRDRDLALRAFKDIEAVRNKKLAKARAKLGLWSDFGVTEARTSFWKSFESGKVFATRQSFWDGFFALLSGAARDESMVEFLIRWFMMGISNFTIGMIMAVCIFCWRLPSLIASFDAGYLSGTFFFAVCAVGAVAVVVTYLLLLTGAAAGTVYVAAKTAGVGNLRLGGGRRQRPAFVRYHHHQQ</sequence>